<gene>
    <name evidence="1" type="ORF">BJI69_14245</name>
</gene>
<dbReference type="Pfam" id="PF16786">
    <property type="entry name" value="RecA_dep_nuc"/>
    <property type="match status" value="1"/>
</dbReference>
<accession>A0A1L3EZR1</accession>
<dbReference type="InterPro" id="IPR031875">
    <property type="entry name" value="RecA_dep_nuc"/>
</dbReference>
<keyword evidence="2" id="KW-1185">Reference proteome</keyword>
<dbReference type="EMBL" id="CP017480">
    <property type="protein sequence ID" value="APG06556.1"/>
    <property type="molecule type" value="Genomic_DNA"/>
</dbReference>
<dbReference type="Proteomes" id="UP000182987">
    <property type="component" value="Chromosome"/>
</dbReference>
<name>A0A1L3EZR1_9GAMM</name>
<proteinExistence type="predicted"/>
<protein>
    <submittedName>
        <fullName evidence="1">Uncharacterized protein</fullName>
    </submittedName>
</protein>
<evidence type="ECO:0000313" key="1">
    <source>
        <dbReference type="EMBL" id="APG06556.1"/>
    </source>
</evidence>
<dbReference type="Gene3D" id="3.30.40.190">
    <property type="match status" value="1"/>
</dbReference>
<dbReference type="KEGG" id="lrz:BJI69_14245"/>
<dbReference type="AlphaFoldDB" id="A0A1L3EZR1"/>
<evidence type="ECO:0000313" key="2">
    <source>
        <dbReference type="Proteomes" id="UP000182987"/>
    </source>
</evidence>
<dbReference type="STRING" id="1440763.BJI69_14245"/>
<reference evidence="2" key="1">
    <citation type="submission" date="2016-09" db="EMBL/GenBank/DDBJ databases">
        <authorList>
            <person name="Lysoe E."/>
        </authorList>
    </citation>
    <scope>NUCLEOTIDE SEQUENCE [LARGE SCALE GENOMIC DNA]</scope>
    <source>
        <strain evidence="2">LJ96T</strain>
    </source>
</reference>
<sequence>MTVRRQPVATKAQKQRWANAKARGCVACHLNGIDHGLARASYGNDLEMHHLLSGGRRIGHDATICLCHFHHQAKRLPYADHGYEEQAKALGPSLERESRRFHEFYGTDQQLLAYQEVMLMSLPPQFGPEATW</sequence>
<organism evidence="1 2">
    <name type="scientific">Luteibacter rhizovicinus DSM 16549</name>
    <dbReference type="NCBI Taxonomy" id="1440763"/>
    <lineage>
        <taxon>Bacteria</taxon>
        <taxon>Pseudomonadati</taxon>
        <taxon>Pseudomonadota</taxon>
        <taxon>Gammaproteobacteria</taxon>
        <taxon>Lysobacterales</taxon>
        <taxon>Rhodanobacteraceae</taxon>
        <taxon>Luteibacter</taxon>
    </lineage>
</organism>